<gene>
    <name evidence="2" type="ORF">GCM10023209_18080</name>
</gene>
<organism evidence="2 3">
    <name type="scientific">[Roseibacterium] beibuensis</name>
    <dbReference type="NCBI Taxonomy" id="1193142"/>
    <lineage>
        <taxon>Bacteria</taxon>
        <taxon>Pseudomonadati</taxon>
        <taxon>Pseudomonadota</taxon>
        <taxon>Alphaproteobacteria</taxon>
        <taxon>Rhodobacterales</taxon>
        <taxon>Roseobacteraceae</taxon>
        <taxon>Roseicyclus</taxon>
    </lineage>
</organism>
<keyword evidence="1" id="KW-1133">Transmembrane helix</keyword>
<evidence type="ECO:0000313" key="2">
    <source>
        <dbReference type="EMBL" id="GAA5072870.1"/>
    </source>
</evidence>
<protein>
    <submittedName>
        <fullName evidence="2">Uncharacterized protein</fullName>
    </submittedName>
</protein>
<name>A0ABP9L7S2_9RHOB</name>
<comment type="caution">
    <text evidence="2">The sequence shown here is derived from an EMBL/GenBank/DDBJ whole genome shotgun (WGS) entry which is preliminary data.</text>
</comment>
<dbReference type="Proteomes" id="UP001499910">
    <property type="component" value="Unassembled WGS sequence"/>
</dbReference>
<keyword evidence="1" id="KW-0472">Membrane</keyword>
<proteinExistence type="predicted"/>
<accession>A0ABP9L7S2</accession>
<keyword evidence="1" id="KW-0812">Transmembrane</keyword>
<keyword evidence="3" id="KW-1185">Reference proteome</keyword>
<evidence type="ECO:0000256" key="1">
    <source>
        <dbReference type="SAM" id="Phobius"/>
    </source>
</evidence>
<dbReference type="EMBL" id="BAABHW010000002">
    <property type="protein sequence ID" value="GAA5072870.1"/>
    <property type="molecule type" value="Genomic_DNA"/>
</dbReference>
<feature type="transmembrane region" description="Helical" evidence="1">
    <location>
        <begin position="6"/>
        <end position="27"/>
    </location>
</feature>
<evidence type="ECO:0000313" key="3">
    <source>
        <dbReference type="Proteomes" id="UP001499910"/>
    </source>
</evidence>
<reference evidence="3" key="1">
    <citation type="journal article" date="2019" name="Int. J. Syst. Evol. Microbiol.">
        <title>The Global Catalogue of Microorganisms (GCM) 10K type strain sequencing project: providing services to taxonomists for standard genome sequencing and annotation.</title>
        <authorList>
            <consortium name="The Broad Institute Genomics Platform"/>
            <consortium name="The Broad Institute Genome Sequencing Center for Infectious Disease"/>
            <person name="Wu L."/>
            <person name="Ma J."/>
        </authorList>
    </citation>
    <scope>NUCLEOTIDE SEQUENCE [LARGE SCALE GENOMIC DNA]</scope>
    <source>
        <strain evidence="3">JCM 18015</strain>
    </source>
</reference>
<sequence>MTVPPHTVTYGLGAVTGLGLSVLAYAIRLGRRQARDALG</sequence>